<dbReference type="InterPro" id="IPR001444">
    <property type="entry name" value="Flag_bb_rod_N"/>
</dbReference>
<dbReference type="AlphaFoldDB" id="A0A2S0VUQ6"/>
<keyword evidence="10" id="KW-1185">Reference proteome</keyword>
<dbReference type="GO" id="GO:0071978">
    <property type="term" value="P:bacterial-type flagellum-dependent swarming motility"/>
    <property type="evidence" value="ECO:0007669"/>
    <property type="project" value="TreeGrafter"/>
</dbReference>
<evidence type="ECO:0000256" key="5">
    <source>
        <dbReference type="ARBA" id="ARBA00024934"/>
    </source>
</evidence>
<dbReference type="OrthoDB" id="9788334at2"/>
<reference evidence="9 10" key="1">
    <citation type="submission" date="2018-01" db="EMBL/GenBank/DDBJ databases">
        <title>Genome sequence of a Cantenovulum-like bacteria.</title>
        <authorList>
            <person name="Tan W.R."/>
            <person name="Lau N.-S."/>
            <person name="Go F."/>
            <person name="Amirul A.-A.A."/>
        </authorList>
    </citation>
    <scope>NUCLEOTIDE SEQUENCE [LARGE SCALE GENOMIC DNA]</scope>
    <source>
        <strain evidence="9 10">CCB-QB4</strain>
    </source>
</reference>
<gene>
    <name evidence="9" type="primary">flgB</name>
    <name evidence="9" type="ORF">C2869_16690</name>
</gene>
<feature type="compositionally biased region" description="Polar residues" evidence="7">
    <location>
        <begin position="69"/>
        <end position="95"/>
    </location>
</feature>
<dbReference type="EMBL" id="CP026604">
    <property type="protein sequence ID" value="AWB67957.1"/>
    <property type="molecule type" value="Genomic_DNA"/>
</dbReference>
<keyword evidence="9" id="KW-0969">Cilium</keyword>
<comment type="function">
    <text evidence="5 6">Structural component of flagellum, the bacterial motility apparatus. Part of the rod structure of flagellar basal body.</text>
</comment>
<dbReference type="InterPro" id="IPR006300">
    <property type="entry name" value="FlgB"/>
</dbReference>
<keyword evidence="9" id="KW-0282">Flagellum</keyword>
<evidence type="ECO:0000256" key="7">
    <source>
        <dbReference type="SAM" id="MobiDB-lite"/>
    </source>
</evidence>
<dbReference type="PANTHER" id="PTHR30435:SF12">
    <property type="entry name" value="FLAGELLAR BASAL BODY ROD PROTEIN FLGB"/>
    <property type="match status" value="1"/>
</dbReference>
<proteinExistence type="inferred from homology"/>
<evidence type="ECO:0000256" key="6">
    <source>
        <dbReference type="PIRNR" id="PIRNR002889"/>
    </source>
</evidence>
<dbReference type="PIRSF" id="PIRSF002889">
    <property type="entry name" value="Rod_FlgB"/>
    <property type="match status" value="1"/>
</dbReference>
<evidence type="ECO:0000256" key="4">
    <source>
        <dbReference type="ARBA" id="ARBA00023143"/>
    </source>
</evidence>
<evidence type="ECO:0000256" key="3">
    <source>
        <dbReference type="ARBA" id="ARBA00014376"/>
    </source>
</evidence>
<evidence type="ECO:0000256" key="1">
    <source>
        <dbReference type="ARBA" id="ARBA00004117"/>
    </source>
</evidence>
<organism evidence="9 10">
    <name type="scientific">Saccharobesus litoralis</name>
    <dbReference type="NCBI Taxonomy" id="2172099"/>
    <lineage>
        <taxon>Bacteria</taxon>
        <taxon>Pseudomonadati</taxon>
        <taxon>Pseudomonadota</taxon>
        <taxon>Gammaproteobacteria</taxon>
        <taxon>Alteromonadales</taxon>
        <taxon>Alteromonadaceae</taxon>
        <taxon>Saccharobesus</taxon>
    </lineage>
</organism>
<dbReference type="KEGG" id="cate:C2869_16690"/>
<protein>
    <recommendedName>
        <fullName evidence="3 6">Flagellar basal body rod protein FlgB</fullName>
    </recommendedName>
</protein>
<comment type="similarity">
    <text evidence="2 6">Belongs to the flagella basal body rod proteins family.</text>
</comment>
<dbReference type="InterPro" id="IPR019776">
    <property type="entry name" value="Flagellar_basal_body_rod_CS"/>
</dbReference>
<dbReference type="NCBIfam" id="TIGR01396">
    <property type="entry name" value="FlgB"/>
    <property type="match status" value="1"/>
</dbReference>
<feature type="region of interest" description="Disordered" evidence="7">
    <location>
        <begin position="56"/>
        <end position="95"/>
    </location>
</feature>
<keyword evidence="4 6" id="KW-0975">Bacterial flagellum</keyword>
<name>A0A2S0VUQ6_9ALTE</name>
<dbReference type="Proteomes" id="UP000244441">
    <property type="component" value="Chromosome"/>
</dbReference>
<dbReference type="PROSITE" id="PS00588">
    <property type="entry name" value="FLAGELLA_BB_ROD"/>
    <property type="match status" value="1"/>
</dbReference>
<accession>A0A2S0VUQ6</accession>
<dbReference type="PANTHER" id="PTHR30435">
    <property type="entry name" value="FLAGELLAR PROTEIN"/>
    <property type="match status" value="1"/>
</dbReference>
<sequence length="133" mass="14541">MAISLDKAFGIHPDALALRMKRSEVLSSNIANADTPGYKAKDFDFQAALSGAKKQYTSSMTRTHEKHMSVTSSIDSSLQFRTPSQPDTGDGNTVELQQERMEFLKNQLGYNASIQFLTGRIKGIKNALKGGQG</sequence>
<evidence type="ECO:0000256" key="2">
    <source>
        <dbReference type="ARBA" id="ARBA00009677"/>
    </source>
</evidence>
<keyword evidence="9" id="KW-0966">Cell projection</keyword>
<dbReference type="Pfam" id="PF00460">
    <property type="entry name" value="Flg_bb_rod"/>
    <property type="match status" value="1"/>
</dbReference>
<evidence type="ECO:0000313" key="10">
    <source>
        <dbReference type="Proteomes" id="UP000244441"/>
    </source>
</evidence>
<evidence type="ECO:0000259" key="8">
    <source>
        <dbReference type="Pfam" id="PF00460"/>
    </source>
</evidence>
<evidence type="ECO:0000313" key="9">
    <source>
        <dbReference type="EMBL" id="AWB67957.1"/>
    </source>
</evidence>
<dbReference type="RefSeq" id="WP_108604022.1">
    <property type="nucleotide sequence ID" value="NZ_CP026604.1"/>
</dbReference>
<comment type="subcellular location">
    <subcellularLocation>
        <location evidence="1 6">Bacterial flagellum basal body</location>
    </subcellularLocation>
</comment>
<comment type="subunit">
    <text evidence="6">The basal body constitutes a major portion of the flagellar organelle and consists of a number of rings mounted on a central rod.</text>
</comment>
<feature type="domain" description="Flagellar basal body rod protein N-terminal" evidence="8">
    <location>
        <begin position="15"/>
        <end position="39"/>
    </location>
</feature>
<dbReference type="GO" id="GO:0030694">
    <property type="term" value="C:bacterial-type flagellum basal body, rod"/>
    <property type="evidence" value="ECO:0007669"/>
    <property type="project" value="InterPro"/>
</dbReference>